<protein>
    <submittedName>
        <fullName evidence="2">SpoVT / AbrB like domain</fullName>
    </submittedName>
</protein>
<evidence type="ECO:0000313" key="2">
    <source>
        <dbReference type="EMBL" id="DAE24842.1"/>
    </source>
</evidence>
<sequence length="64" mass="7229">MAKLTNKLLRYKVMFTKGGTGGYTARVMIPKEAIRDLDIHPGDSIEYTRVPHGLLLRKVQKEGD</sequence>
<dbReference type="GO" id="GO:0003677">
    <property type="term" value="F:DNA binding"/>
    <property type="evidence" value="ECO:0007669"/>
    <property type="project" value="InterPro"/>
</dbReference>
<dbReference type="Pfam" id="PF04014">
    <property type="entry name" value="MazE_antitoxin"/>
    <property type="match status" value="1"/>
</dbReference>
<accession>A0A8S5R101</accession>
<dbReference type="EMBL" id="BK015786">
    <property type="protein sequence ID" value="DAE24842.1"/>
    <property type="molecule type" value="Genomic_DNA"/>
</dbReference>
<organism evidence="2">
    <name type="scientific">Podoviridae sp. ctyhE26</name>
    <dbReference type="NCBI Taxonomy" id="2826594"/>
    <lineage>
        <taxon>Viruses</taxon>
        <taxon>Duplodnaviria</taxon>
        <taxon>Heunggongvirae</taxon>
        <taxon>Uroviricota</taxon>
        <taxon>Caudoviricetes</taxon>
    </lineage>
</organism>
<feature type="domain" description="SpoVT-AbrB" evidence="1">
    <location>
        <begin position="19"/>
        <end position="64"/>
    </location>
</feature>
<proteinExistence type="predicted"/>
<dbReference type="SMART" id="SM00966">
    <property type="entry name" value="SpoVT_AbrB"/>
    <property type="match status" value="1"/>
</dbReference>
<name>A0A8S5R101_9CAUD</name>
<evidence type="ECO:0000259" key="1">
    <source>
        <dbReference type="SMART" id="SM00966"/>
    </source>
</evidence>
<dbReference type="InterPro" id="IPR037914">
    <property type="entry name" value="SpoVT-AbrB_sf"/>
</dbReference>
<dbReference type="InterPro" id="IPR007159">
    <property type="entry name" value="SpoVT-AbrB_dom"/>
</dbReference>
<reference evidence="2" key="1">
    <citation type="journal article" date="2021" name="Proc. Natl. Acad. Sci. U.S.A.">
        <title>A Catalog of Tens of Thousands of Viruses from Human Metagenomes Reveals Hidden Associations with Chronic Diseases.</title>
        <authorList>
            <person name="Tisza M.J."/>
            <person name="Buck C.B."/>
        </authorList>
    </citation>
    <scope>NUCLEOTIDE SEQUENCE</scope>
    <source>
        <strain evidence="2">CtyhE26</strain>
    </source>
</reference>
<dbReference type="SUPFAM" id="SSF89447">
    <property type="entry name" value="AbrB/MazE/MraZ-like"/>
    <property type="match status" value="1"/>
</dbReference>
<dbReference type="Gene3D" id="2.10.260.10">
    <property type="match status" value="1"/>
</dbReference>